<evidence type="ECO:0000313" key="3">
    <source>
        <dbReference type="Proteomes" id="UP001174136"/>
    </source>
</evidence>
<dbReference type="EMBL" id="JAOPHQ010006274">
    <property type="protein sequence ID" value="KAK0132280.1"/>
    <property type="molecule type" value="Genomic_DNA"/>
</dbReference>
<evidence type="ECO:0000313" key="2">
    <source>
        <dbReference type="EMBL" id="KAK0132280.1"/>
    </source>
</evidence>
<evidence type="ECO:0000256" key="1">
    <source>
        <dbReference type="SAM" id="MobiDB-lite"/>
    </source>
</evidence>
<reference evidence="2" key="1">
    <citation type="journal article" date="2023" name="Front. Mar. Sci.">
        <title>A new Merluccius polli reference genome to investigate the effects of global change in West African waters.</title>
        <authorList>
            <person name="Mateo J.L."/>
            <person name="Blanco-Fernandez C."/>
            <person name="Garcia-Vazquez E."/>
            <person name="Machado-Schiaffino G."/>
        </authorList>
    </citation>
    <scope>NUCLEOTIDE SEQUENCE</scope>
    <source>
        <strain evidence="2">C29</strain>
        <tissue evidence="2">Fin</tissue>
    </source>
</reference>
<keyword evidence="3" id="KW-1185">Reference proteome</keyword>
<feature type="region of interest" description="Disordered" evidence="1">
    <location>
        <begin position="1"/>
        <end position="45"/>
    </location>
</feature>
<protein>
    <submittedName>
        <fullName evidence="2">Uncharacterized protein</fullName>
    </submittedName>
</protein>
<dbReference type="AlphaFoldDB" id="A0AA47M266"/>
<name>A0AA47M266_MERPO</name>
<comment type="caution">
    <text evidence="2">The sequence shown here is derived from an EMBL/GenBank/DDBJ whole genome shotgun (WGS) entry which is preliminary data.</text>
</comment>
<sequence length="60" mass="7350">MYHGMVIQLKLNPPDQDNEPRKKSKTSKKYMEEEKRNHPSKLKRDKRCDEDIYTFRRGRV</sequence>
<proteinExistence type="predicted"/>
<dbReference type="Proteomes" id="UP001174136">
    <property type="component" value="Unassembled WGS sequence"/>
</dbReference>
<gene>
    <name evidence="2" type="ORF">N1851_032909</name>
</gene>
<organism evidence="2 3">
    <name type="scientific">Merluccius polli</name>
    <name type="common">Benguela hake</name>
    <name type="synonym">Merluccius cadenati</name>
    <dbReference type="NCBI Taxonomy" id="89951"/>
    <lineage>
        <taxon>Eukaryota</taxon>
        <taxon>Metazoa</taxon>
        <taxon>Chordata</taxon>
        <taxon>Craniata</taxon>
        <taxon>Vertebrata</taxon>
        <taxon>Euteleostomi</taxon>
        <taxon>Actinopterygii</taxon>
        <taxon>Neopterygii</taxon>
        <taxon>Teleostei</taxon>
        <taxon>Neoteleostei</taxon>
        <taxon>Acanthomorphata</taxon>
        <taxon>Zeiogadaria</taxon>
        <taxon>Gadariae</taxon>
        <taxon>Gadiformes</taxon>
        <taxon>Gadoidei</taxon>
        <taxon>Merlucciidae</taxon>
        <taxon>Merluccius</taxon>
    </lineage>
</organism>
<accession>A0AA47M266</accession>